<accession>A0ACC1MHQ2</accession>
<gene>
    <name evidence="1" type="ORF">NUW54_g13996</name>
</gene>
<dbReference type="EMBL" id="JANSHE010006876">
    <property type="protein sequence ID" value="KAJ2965801.1"/>
    <property type="molecule type" value="Genomic_DNA"/>
</dbReference>
<name>A0ACC1MHQ2_9APHY</name>
<evidence type="ECO:0000313" key="1">
    <source>
        <dbReference type="EMBL" id="KAJ2965801.1"/>
    </source>
</evidence>
<organism evidence="1 2">
    <name type="scientific">Trametes sanguinea</name>
    <dbReference type="NCBI Taxonomy" id="158606"/>
    <lineage>
        <taxon>Eukaryota</taxon>
        <taxon>Fungi</taxon>
        <taxon>Dikarya</taxon>
        <taxon>Basidiomycota</taxon>
        <taxon>Agaricomycotina</taxon>
        <taxon>Agaricomycetes</taxon>
        <taxon>Polyporales</taxon>
        <taxon>Polyporaceae</taxon>
        <taxon>Trametes</taxon>
    </lineage>
</organism>
<keyword evidence="2" id="KW-1185">Reference proteome</keyword>
<evidence type="ECO:0000313" key="2">
    <source>
        <dbReference type="Proteomes" id="UP001144978"/>
    </source>
</evidence>
<sequence>MHACTHARTQDVHDLLKTCEILTTLTLPLVSSSAVSLVPKFLSGSSAAENDMRLRFAAEYMFVTDPGTQARLRDGAGVEHDGPAIALLALLSMRRPSISQLAVLSTVLLLRVRESSEGWSCGGGCGRRARQQGGARVAAFTAVSLPLKYRLVRTTK</sequence>
<dbReference type="Proteomes" id="UP001144978">
    <property type="component" value="Unassembled WGS sequence"/>
</dbReference>
<comment type="caution">
    <text evidence="1">The sequence shown here is derived from an EMBL/GenBank/DDBJ whole genome shotgun (WGS) entry which is preliminary data.</text>
</comment>
<reference evidence="1" key="1">
    <citation type="submission" date="2022-08" db="EMBL/GenBank/DDBJ databases">
        <title>Genome Sequence of Pycnoporus sanguineus.</title>
        <authorList>
            <person name="Buettner E."/>
        </authorList>
    </citation>
    <scope>NUCLEOTIDE SEQUENCE</scope>
    <source>
        <strain evidence="1">CG-C14</strain>
    </source>
</reference>
<proteinExistence type="predicted"/>
<protein>
    <submittedName>
        <fullName evidence="1">Uncharacterized protein</fullName>
    </submittedName>
</protein>